<evidence type="ECO:0000259" key="7">
    <source>
        <dbReference type="PROSITE" id="PS50217"/>
    </source>
</evidence>
<proteinExistence type="predicted"/>
<dbReference type="SUPFAM" id="SSF57959">
    <property type="entry name" value="Leucine zipper domain"/>
    <property type="match status" value="1"/>
</dbReference>
<dbReference type="InterPro" id="IPR051027">
    <property type="entry name" value="bZIP_transcription_factors"/>
</dbReference>
<comment type="subcellular location">
    <subcellularLocation>
        <location evidence="1">Nucleus</location>
    </subcellularLocation>
</comment>
<feature type="domain" description="BZIP" evidence="7">
    <location>
        <begin position="463"/>
        <end position="526"/>
    </location>
</feature>
<evidence type="ECO:0000256" key="1">
    <source>
        <dbReference type="ARBA" id="ARBA00004123"/>
    </source>
</evidence>
<dbReference type="WBParaSite" id="ASIM_0001340801-mRNA-1">
    <property type="protein sequence ID" value="ASIM_0001340801-mRNA-1"/>
    <property type="gene ID" value="ASIM_0001340801"/>
</dbReference>
<gene>
    <name evidence="8" type="ORF">ASIM_LOCUS12836</name>
</gene>
<dbReference type="InterPro" id="IPR004827">
    <property type="entry name" value="bZIP"/>
</dbReference>
<keyword evidence="5" id="KW-0175">Coiled coil</keyword>
<feature type="region of interest" description="Disordered" evidence="6">
    <location>
        <begin position="362"/>
        <end position="391"/>
    </location>
</feature>
<sequence length="588" mass="61821">MESVMERDDSSVDVVTLETPNLANMVSANSASLPGDFPSTAELMQKCLAVNPFELKFREANRQFSQGNQELLEQNGLVPATLSLPTSQGITLLKLPTSLALEHSPGIFSNINFPSADLDGENYDFARLLQHMKDNGGLSTQSSRIDNDATTSSGQAPRTADVLNAVLDMHSDRLSSFNYLGSGGNTTSSPLVSCSFLSKPTIHGATPGGTIPSTAAIAASLASAAASVSVPTTSSSLINSSSSNVLDGNVSAIPSVLLSPSCSSTNSSSSVSSSSCVAASATAQSTAVSQAQSASSSTSSNCITAPIPSLQPLITTNSMIGLSQLPAAVPVTNAALSTASALTTLSSSATLLAAAACSSAGLSSSTTQPLSINVSSPSSATHHHHPMQARTVSVSLNDQQQYFDHEEVYPNAQQQDAVQKVINEQQSSQGPRSVESEVSIPSTSRSGGRGRGRTSLTADLPPDERRVTILERNKAAAVRYRKRKKEEHDEMITRVQMLEQEKNALTTQNQVLRRELERVTALLKAYESRCVCRLTNMNEVSLRSDSPVVDVDVLSSPNNNSNNNNGAAATYLAQQPIVNALHVKKLSK</sequence>
<evidence type="ECO:0000256" key="4">
    <source>
        <dbReference type="ARBA" id="ARBA00023242"/>
    </source>
</evidence>
<feature type="compositionally biased region" description="Polar residues" evidence="6">
    <location>
        <begin position="137"/>
        <end position="156"/>
    </location>
</feature>
<organism evidence="10">
    <name type="scientific">Anisakis simplex</name>
    <name type="common">Herring worm</name>
    <dbReference type="NCBI Taxonomy" id="6269"/>
    <lineage>
        <taxon>Eukaryota</taxon>
        <taxon>Metazoa</taxon>
        <taxon>Ecdysozoa</taxon>
        <taxon>Nematoda</taxon>
        <taxon>Chromadorea</taxon>
        <taxon>Rhabditida</taxon>
        <taxon>Spirurina</taxon>
        <taxon>Ascaridomorpha</taxon>
        <taxon>Ascaridoidea</taxon>
        <taxon>Anisakidae</taxon>
        <taxon>Anisakis</taxon>
        <taxon>Anisakis simplex complex</taxon>
    </lineage>
</organism>
<feature type="region of interest" description="Disordered" evidence="6">
    <location>
        <begin position="422"/>
        <end position="460"/>
    </location>
</feature>
<protein>
    <submittedName>
        <fullName evidence="10">BZIP domain-containing protein</fullName>
    </submittedName>
</protein>
<evidence type="ECO:0000313" key="8">
    <source>
        <dbReference type="EMBL" id="VDK48245.1"/>
    </source>
</evidence>
<dbReference type="GO" id="GO:0003700">
    <property type="term" value="F:DNA-binding transcription factor activity"/>
    <property type="evidence" value="ECO:0007669"/>
    <property type="project" value="InterPro"/>
</dbReference>
<evidence type="ECO:0000313" key="10">
    <source>
        <dbReference type="WBParaSite" id="ASIM_0001340801-mRNA-1"/>
    </source>
</evidence>
<accession>A0A0M3JYA2</accession>
<dbReference type="InterPro" id="IPR046347">
    <property type="entry name" value="bZIP_sf"/>
</dbReference>
<evidence type="ECO:0000256" key="5">
    <source>
        <dbReference type="SAM" id="Coils"/>
    </source>
</evidence>
<feature type="coiled-coil region" evidence="5">
    <location>
        <begin position="481"/>
        <end position="529"/>
    </location>
</feature>
<feature type="compositionally biased region" description="Polar residues" evidence="6">
    <location>
        <begin position="422"/>
        <end position="431"/>
    </location>
</feature>
<keyword evidence="2" id="KW-0805">Transcription regulation</keyword>
<keyword evidence="9" id="KW-1185">Reference proteome</keyword>
<dbReference type="PROSITE" id="PS50217">
    <property type="entry name" value="BZIP"/>
    <property type="match status" value="1"/>
</dbReference>
<keyword evidence="4" id="KW-0539">Nucleus</keyword>
<dbReference type="EMBL" id="UYRR01031258">
    <property type="protein sequence ID" value="VDK48245.1"/>
    <property type="molecule type" value="Genomic_DNA"/>
</dbReference>
<evidence type="ECO:0000256" key="6">
    <source>
        <dbReference type="SAM" id="MobiDB-lite"/>
    </source>
</evidence>
<feature type="region of interest" description="Disordered" evidence="6">
    <location>
        <begin position="137"/>
        <end position="157"/>
    </location>
</feature>
<name>A0A0M3JYA2_ANISI</name>
<keyword evidence="3" id="KW-0804">Transcription</keyword>
<dbReference type="AlphaFoldDB" id="A0A0M3JYA2"/>
<evidence type="ECO:0000256" key="3">
    <source>
        <dbReference type="ARBA" id="ARBA00023163"/>
    </source>
</evidence>
<reference evidence="8 9" key="2">
    <citation type="submission" date="2018-11" db="EMBL/GenBank/DDBJ databases">
        <authorList>
            <consortium name="Pathogen Informatics"/>
        </authorList>
    </citation>
    <scope>NUCLEOTIDE SEQUENCE [LARGE SCALE GENOMIC DNA]</scope>
</reference>
<dbReference type="Gene3D" id="1.20.5.170">
    <property type="match status" value="1"/>
</dbReference>
<dbReference type="CDD" id="cd14687">
    <property type="entry name" value="bZIP_ATF2"/>
    <property type="match status" value="1"/>
</dbReference>
<evidence type="ECO:0000313" key="9">
    <source>
        <dbReference type="Proteomes" id="UP000267096"/>
    </source>
</evidence>
<dbReference type="PANTHER" id="PTHR19304">
    <property type="entry name" value="CYCLIC-AMP RESPONSE ELEMENT BINDING PROTEIN"/>
    <property type="match status" value="1"/>
</dbReference>
<evidence type="ECO:0000256" key="2">
    <source>
        <dbReference type="ARBA" id="ARBA00023015"/>
    </source>
</evidence>
<reference evidence="10" key="1">
    <citation type="submission" date="2017-02" db="UniProtKB">
        <authorList>
            <consortium name="WormBaseParasite"/>
        </authorList>
    </citation>
    <scope>IDENTIFICATION</scope>
</reference>
<dbReference type="Proteomes" id="UP000267096">
    <property type="component" value="Unassembled WGS sequence"/>
</dbReference>
<dbReference type="OrthoDB" id="5829382at2759"/>
<dbReference type="GO" id="GO:0005634">
    <property type="term" value="C:nucleus"/>
    <property type="evidence" value="ECO:0007669"/>
    <property type="project" value="UniProtKB-SubCell"/>
</dbReference>
<dbReference type="SMART" id="SM00338">
    <property type="entry name" value="BRLZ"/>
    <property type="match status" value="1"/>
</dbReference>